<dbReference type="PANTHER" id="PTHR42781:SF4">
    <property type="entry name" value="SPERMIDINE_PUTRESCINE IMPORT ATP-BINDING PROTEIN POTA"/>
    <property type="match status" value="1"/>
</dbReference>
<sequence length="357" mass="39608">MSTLALNVSNANLGFTLSVNQTLDLHGITGILGHSGSGKTTLLMSIAGLNKETNGSIYFDDQALLDSDSKHFIAPEQRNISLVFQDARLFPHLNVVDNLNFAIKRCQHSRLALSDIIELTQIAPLLNKRVDTISSGEKQRVALARAILAEPKLLLLDEPLSALDQKSKSLLLSLLKQVHQQLNLPMFYVSHHLDEIQQLADKLLVLEQGQVLHYGNVHQVIHQLNHSGLIAQQTSLSLPIVEQDNQHGITSLQIGDQQIHLLTTQLKQQVQPGQELRCYIFANEISISRQEPVASSIVNQLKAQIADIDTINNQTLVQLICDNQTFFASISSYSLEKLALAKAQWVYIQFKASAVRT</sequence>
<dbReference type="PROSITE" id="PS50893">
    <property type="entry name" value="ABC_TRANSPORTER_2"/>
    <property type="match status" value="1"/>
</dbReference>
<dbReference type="PROSITE" id="PS00211">
    <property type="entry name" value="ABC_TRANSPORTER_1"/>
    <property type="match status" value="1"/>
</dbReference>
<dbReference type="InterPro" id="IPR008995">
    <property type="entry name" value="Mo/tungstate-bd_C_term_dom"/>
</dbReference>
<evidence type="ECO:0000256" key="6">
    <source>
        <dbReference type="PROSITE-ProRule" id="PRU01213"/>
    </source>
</evidence>
<dbReference type="InterPro" id="IPR003439">
    <property type="entry name" value="ABC_transporter-like_ATP-bd"/>
</dbReference>
<evidence type="ECO:0000256" key="4">
    <source>
        <dbReference type="ARBA" id="ARBA00022741"/>
    </source>
</evidence>
<dbReference type="InterPro" id="IPR027417">
    <property type="entry name" value="P-loop_NTPase"/>
</dbReference>
<evidence type="ECO:0000259" key="7">
    <source>
        <dbReference type="PROSITE" id="PS50893"/>
    </source>
</evidence>
<dbReference type="InterPro" id="IPR004606">
    <property type="entry name" value="Mop_domain"/>
</dbReference>
<comment type="caution">
    <text evidence="9">The sequence shown here is derived from an EMBL/GenBank/DDBJ whole genome shotgun (WGS) entry which is preliminary data.</text>
</comment>
<keyword evidence="10" id="KW-1185">Reference proteome</keyword>
<dbReference type="InterPro" id="IPR011868">
    <property type="entry name" value="ModC_ABC_ATP-bd"/>
</dbReference>
<dbReference type="InterPro" id="IPR003593">
    <property type="entry name" value="AAA+_ATPase"/>
</dbReference>
<reference evidence="9 10" key="1">
    <citation type="submission" date="2023-03" db="EMBL/GenBank/DDBJ databases">
        <title>Draft genome sequence of Thalassotalea insulae KCTC 62186T.</title>
        <authorList>
            <person name="Sawabe T."/>
        </authorList>
    </citation>
    <scope>NUCLEOTIDE SEQUENCE [LARGE SCALE GENOMIC DNA]</scope>
    <source>
        <strain evidence="9 10">KCTC 62186</strain>
    </source>
</reference>
<organism evidence="9 10">
    <name type="scientific">Thalassotalea insulae</name>
    <dbReference type="NCBI Taxonomy" id="2056778"/>
    <lineage>
        <taxon>Bacteria</taxon>
        <taxon>Pseudomonadati</taxon>
        <taxon>Pseudomonadota</taxon>
        <taxon>Gammaproteobacteria</taxon>
        <taxon>Alteromonadales</taxon>
        <taxon>Colwelliaceae</taxon>
        <taxon>Thalassotalea</taxon>
    </lineage>
</organism>
<protein>
    <submittedName>
        <fullName evidence="9">Molybdenum import ATP-binding protein ModC</fullName>
    </submittedName>
</protein>
<name>A0ABQ6GQS0_9GAMM</name>
<dbReference type="GO" id="GO:0005524">
    <property type="term" value="F:ATP binding"/>
    <property type="evidence" value="ECO:0007669"/>
    <property type="project" value="UniProtKB-KW"/>
</dbReference>
<keyword evidence="3" id="KW-0472">Membrane</keyword>
<dbReference type="SUPFAM" id="SSF52540">
    <property type="entry name" value="P-loop containing nucleoside triphosphate hydrolases"/>
    <property type="match status" value="1"/>
</dbReference>
<dbReference type="PROSITE" id="PS51866">
    <property type="entry name" value="MOP"/>
    <property type="match status" value="1"/>
</dbReference>
<evidence type="ECO:0000256" key="2">
    <source>
        <dbReference type="ARBA" id="ARBA00022505"/>
    </source>
</evidence>
<keyword evidence="5 9" id="KW-0067">ATP-binding</keyword>
<evidence type="ECO:0000259" key="8">
    <source>
        <dbReference type="PROSITE" id="PS51866"/>
    </source>
</evidence>
<keyword evidence="4" id="KW-0547">Nucleotide-binding</keyword>
<gene>
    <name evidence="9" type="primary">modC</name>
    <name evidence="9" type="ORF">tinsulaeT_10290</name>
</gene>
<dbReference type="InterPro" id="IPR005116">
    <property type="entry name" value="Transp-assoc_OB_typ1"/>
</dbReference>
<dbReference type="Proteomes" id="UP001157186">
    <property type="component" value="Unassembled WGS sequence"/>
</dbReference>
<keyword evidence="2 6" id="KW-0500">Molybdenum</keyword>
<evidence type="ECO:0000256" key="3">
    <source>
        <dbReference type="ARBA" id="ARBA00022519"/>
    </source>
</evidence>
<dbReference type="SMART" id="SM00382">
    <property type="entry name" value="AAA"/>
    <property type="match status" value="1"/>
</dbReference>
<keyword evidence="1" id="KW-0813">Transport</keyword>
<dbReference type="Gene3D" id="3.40.50.300">
    <property type="entry name" value="P-loop containing nucleotide triphosphate hydrolases"/>
    <property type="match status" value="1"/>
</dbReference>
<evidence type="ECO:0000256" key="1">
    <source>
        <dbReference type="ARBA" id="ARBA00022448"/>
    </source>
</evidence>
<dbReference type="Gene3D" id="2.40.50.100">
    <property type="match status" value="1"/>
</dbReference>
<accession>A0ABQ6GQS0</accession>
<evidence type="ECO:0000256" key="5">
    <source>
        <dbReference type="ARBA" id="ARBA00022840"/>
    </source>
</evidence>
<dbReference type="RefSeq" id="WP_284243576.1">
    <property type="nucleotide sequence ID" value="NZ_BSST01000001.1"/>
</dbReference>
<evidence type="ECO:0000313" key="10">
    <source>
        <dbReference type="Proteomes" id="UP001157186"/>
    </source>
</evidence>
<feature type="domain" description="Mop" evidence="8">
    <location>
        <begin position="294"/>
        <end position="357"/>
    </location>
</feature>
<dbReference type="SUPFAM" id="SSF50331">
    <property type="entry name" value="MOP-like"/>
    <property type="match status" value="1"/>
</dbReference>
<keyword evidence="3" id="KW-1003">Cell membrane</keyword>
<dbReference type="InterPro" id="IPR017871">
    <property type="entry name" value="ABC_transporter-like_CS"/>
</dbReference>
<keyword evidence="3" id="KW-0997">Cell inner membrane</keyword>
<dbReference type="EMBL" id="BSST01000001">
    <property type="protein sequence ID" value="GLX77689.1"/>
    <property type="molecule type" value="Genomic_DNA"/>
</dbReference>
<dbReference type="Pfam" id="PF00005">
    <property type="entry name" value="ABC_tran"/>
    <property type="match status" value="1"/>
</dbReference>
<feature type="domain" description="ABC transporter" evidence="7">
    <location>
        <begin position="1"/>
        <end position="233"/>
    </location>
</feature>
<dbReference type="Pfam" id="PF03459">
    <property type="entry name" value="TOBE"/>
    <property type="match status" value="1"/>
</dbReference>
<evidence type="ECO:0000313" key="9">
    <source>
        <dbReference type="EMBL" id="GLX77689.1"/>
    </source>
</evidence>
<dbReference type="NCBIfam" id="TIGR02142">
    <property type="entry name" value="modC_ABC"/>
    <property type="match status" value="1"/>
</dbReference>
<dbReference type="InterPro" id="IPR050093">
    <property type="entry name" value="ABC_SmlMolc_Importer"/>
</dbReference>
<proteinExistence type="predicted"/>
<dbReference type="PANTHER" id="PTHR42781">
    <property type="entry name" value="SPERMIDINE/PUTRESCINE IMPORT ATP-BINDING PROTEIN POTA"/>
    <property type="match status" value="1"/>
</dbReference>